<reference evidence="3 4" key="1">
    <citation type="submission" date="2016-11" db="EMBL/GenBank/DDBJ databases">
        <title>Comparative genomics of co-occurring bacteria in distinct bioleaching systems unravels niche-specific adaptation.</title>
        <authorList>
            <person name="Zhang X."/>
            <person name="Liu X."/>
            <person name="Yin H."/>
        </authorList>
    </citation>
    <scope>NUCLEOTIDE SEQUENCE [LARGE SCALE GENOMIC DNA]</scope>
    <source>
        <strain evidence="3 4">DX</strain>
    </source>
</reference>
<protein>
    <submittedName>
        <fullName evidence="3">Biotin--[acetyl-CoA-carboxylase] ligase</fullName>
    </submittedName>
</protein>
<dbReference type="InterPro" id="IPR045864">
    <property type="entry name" value="aa-tRNA-synth_II/BPL/LPL"/>
</dbReference>
<dbReference type="GO" id="GO:0004077">
    <property type="term" value="F:biotin--[biotin carboxyl-carrier protein] ligase activity"/>
    <property type="evidence" value="ECO:0007669"/>
    <property type="project" value="InterPro"/>
</dbReference>
<name>A0A1V3SZI3_9BACT</name>
<proteinExistence type="predicted"/>
<dbReference type="GO" id="GO:0005737">
    <property type="term" value="C:cytoplasm"/>
    <property type="evidence" value="ECO:0007669"/>
    <property type="project" value="TreeGrafter"/>
</dbReference>
<dbReference type="InterPro" id="IPR004408">
    <property type="entry name" value="Biotin_CoA_COase_ligase"/>
</dbReference>
<evidence type="ECO:0000256" key="1">
    <source>
        <dbReference type="ARBA" id="ARBA00022598"/>
    </source>
</evidence>
<dbReference type="AlphaFoldDB" id="A0A1V3SZI3"/>
<dbReference type="Pfam" id="PF03099">
    <property type="entry name" value="BPL_LplA_LipB"/>
    <property type="match status" value="1"/>
</dbReference>
<sequence length="254" mass="28290">MTGEGEEGCQLVRRFPPLFYLDAVSSTNSFLKNWSRKETLSSGTGLYAGTQTGGRGRRGNRWCHVPGNLALSIWVEEQVSPLPPWTLRLAWTLLSYLRSRHIPCQLKYPNDIYLSSNALKLAGILVEKTSRGAVLGVGLNRFLPEGLAAAACEDLPDHHILALSVTELFYAHFLEEKNSPPEIARVLNELNEQLLWKGDWVAWREEGEGNAGLGKVIDLDLSGRLRVLEPSGHHRLLPETIRSVERVEPSGKMS</sequence>
<dbReference type="PANTHER" id="PTHR12835:SF5">
    <property type="entry name" value="BIOTIN--PROTEIN LIGASE"/>
    <property type="match status" value="1"/>
</dbReference>
<dbReference type="Proteomes" id="UP000188586">
    <property type="component" value="Unassembled WGS sequence"/>
</dbReference>
<evidence type="ECO:0000313" key="4">
    <source>
        <dbReference type="Proteomes" id="UP000188586"/>
    </source>
</evidence>
<organism evidence="3 4">
    <name type="scientific">Leptospirillum ferriphilum</name>
    <dbReference type="NCBI Taxonomy" id="178606"/>
    <lineage>
        <taxon>Bacteria</taxon>
        <taxon>Pseudomonadati</taxon>
        <taxon>Nitrospirota</taxon>
        <taxon>Nitrospiria</taxon>
        <taxon>Nitrospirales</taxon>
        <taxon>Nitrospiraceae</taxon>
        <taxon>Leptospirillum</taxon>
    </lineage>
</organism>
<dbReference type="PANTHER" id="PTHR12835">
    <property type="entry name" value="BIOTIN PROTEIN LIGASE"/>
    <property type="match status" value="1"/>
</dbReference>
<accession>A0A1V3SZI3</accession>
<evidence type="ECO:0000313" key="3">
    <source>
        <dbReference type="EMBL" id="OOH75067.1"/>
    </source>
</evidence>
<dbReference type="SUPFAM" id="SSF55681">
    <property type="entry name" value="Class II aaRS and biotin synthetases"/>
    <property type="match status" value="1"/>
</dbReference>
<evidence type="ECO:0000259" key="2">
    <source>
        <dbReference type="PROSITE" id="PS51733"/>
    </source>
</evidence>
<dbReference type="PROSITE" id="PS51733">
    <property type="entry name" value="BPL_LPL_CATALYTIC"/>
    <property type="match status" value="1"/>
</dbReference>
<dbReference type="EMBL" id="MPOJ01000002">
    <property type="protein sequence ID" value="OOH75067.1"/>
    <property type="molecule type" value="Genomic_DNA"/>
</dbReference>
<comment type="caution">
    <text evidence="3">The sequence shown here is derived from an EMBL/GenBank/DDBJ whole genome shotgun (WGS) entry which is preliminary data.</text>
</comment>
<dbReference type="OMA" id="WTILTAH"/>
<dbReference type="NCBIfam" id="TIGR00121">
    <property type="entry name" value="birA_ligase"/>
    <property type="match status" value="1"/>
</dbReference>
<gene>
    <name evidence="3" type="ORF">BOX24_00585</name>
</gene>
<keyword evidence="1 3" id="KW-0436">Ligase</keyword>
<feature type="domain" description="BPL/LPL catalytic" evidence="2">
    <location>
        <begin position="3"/>
        <end position="199"/>
    </location>
</feature>
<dbReference type="InterPro" id="IPR004143">
    <property type="entry name" value="BPL_LPL_catalytic"/>
</dbReference>
<dbReference type="Gene3D" id="3.30.930.10">
    <property type="entry name" value="Bira Bifunctional Protein, Domain 2"/>
    <property type="match status" value="1"/>
</dbReference>